<feature type="transmembrane region" description="Helical" evidence="6">
    <location>
        <begin position="226"/>
        <end position="248"/>
    </location>
</feature>
<dbReference type="GO" id="GO:0005886">
    <property type="term" value="C:plasma membrane"/>
    <property type="evidence" value="ECO:0007669"/>
    <property type="project" value="UniProtKB-SubCell"/>
</dbReference>
<evidence type="ECO:0000256" key="3">
    <source>
        <dbReference type="ARBA" id="ARBA00022692"/>
    </source>
</evidence>
<dbReference type="SUPFAM" id="SSF81321">
    <property type="entry name" value="Family A G protein-coupled receptor-like"/>
    <property type="match status" value="1"/>
</dbReference>
<dbReference type="AlphaFoldDB" id="V4C8Z3"/>
<gene>
    <name evidence="8" type="ORF">LOTGIDRAFT_159014</name>
</gene>
<dbReference type="PROSITE" id="PS50262">
    <property type="entry name" value="G_PROTEIN_RECEP_F1_2"/>
    <property type="match status" value="1"/>
</dbReference>
<evidence type="ECO:0000256" key="5">
    <source>
        <dbReference type="ARBA" id="ARBA00023136"/>
    </source>
</evidence>
<dbReference type="STRING" id="225164.V4C8Z3"/>
<dbReference type="Gene3D" id="1.20.1070.10">
    <property type="entry name" value="Rhodopsin 7-helix transmembrane proteins"/>
    <property type="match status" value="1"/>
</dbReference>
<dbReference type="GO" id="GO:0004930">
    <property type="term" value="F:G protein-coupled receptor activity"/>
    <property type="evidence" value="ECO:0007669"/>
    <property type="project" value="InterPro"/>
</dbReference>
<keyword evidence="4 6" id="KW-1133">Transmembrane helix</keyword>
<dbReference type="InterPro" id="IPR017452">
    <property type="entry name" value="GPCR_Rhodpsn_7TM"/>
</dbReference>
<feature type="transmembrane region" description="Helical" evidence="6">
    <location>
        <begin position="176"/>
        <end position="199"/>
    </location>
</feature>
<feature type="transmembrane region" description="Helical" evidence="6">
    <location>
        <begin position="55"/>
        <end position="78"/>
    </location>
</feature>
<evidence type="ECO:0000313" key="8">
    <source>
        <dbReference type="EMBL" id="ESO98224.1"/>
    </source>
</evidence>
<keyword evidence="9" id="KW-1185">Reference proteome</keyword>
<evidence type="ECO:0000256" key="6">
    <source>
        <dbReference type="SAM" id="Phobius"/>
    </source>
</evidence>
<protein>
    <recommendedName>
        <fullName evidence="7">G-protein coupled receptors family 1 profile domain-containing protein</fullName>
    </recommendedName>
</protein>
<dbReference type="Proteomes" id="UP000030746">
    <property type="component" value="Unassembled WGS sequence"/>
</dbReference>
<organism evidence="8 9">
    <name type="scientific">Lottia gigantea</name>
    <name type="common">Giant owl limpet</name>
    <dbReference type="NCBI Taxonomy" id="225164"/>
    <lineage>
        <taxon>Eukaryota</taxon>
        <taxon>Metazoa</taxon>
        <taxon>Spiralia</taxon>
        <taxon>Lophotrochozoa</taxon>
        <taxon>Mollusca</taxon>
        <taxon>Gastropoda</taxon>
        <taxon>Patellogastropoda</taxon>
        <taxon>Lottioidea</taxon>
        <taxon>Lottiidae</taxon>
        <taxon>Lottia</taxon>
    </lineage>
</organism>
<dbReference type="RefSeq" id="XP_009050930.1">
    <property type="nucleotide sequence ID" value="XM_009052682.1"/>
</dbReference>
<reference evidence="8 9" key="1">
    <citation type="journal article" date="2013" name="Nature">
        <title>Insights into bilaterian evolution from three spiralian genomes.</title>
        <authorList>
            <person name="Simakov O."/>
            <person name="Marletaz F."/>
            <person name="Cho S.J."/>
            <person name="Edsinger-Gonzales E."/>
            <person name="Havlak P."/>
            <person name="Hellsten U."/>
            <person name="Kuo D.H."/>
            <person name="Larsson T."/>
            <person name="Lv J."/>
            <person name="Arendt D."/>
            <person name="Savage R."/>
            <person name="Osoegawa K."/>
            <person name="de Jong P."/>
            <person name="Grimwood J."/>
            <person name="Chapman J.A."/>
            <person name="Shapiro H."/>
            <person name="Aerts A."/>
            <person name="Otillar R.P."/>
            <person name="Terry A.Y."/>
            <person name="Boore J.L."/>
            <person name="Grigoriev I.V."/>
            <person name="Lindberg D.R."/>
            <person name="Seaver E.C."/>
            <person name="Weisblat D.A."/>
            <person name="Putnam N.H."/>
            <person name="Rokhsar D.S."/>
        </authorList>
    </citation>
    <scope>NUCLEOTIDE SEQUENCE [LARGE SCALE GENOMIC DNA]</scope>
</reference>
<comment type="subcellular location">
    <subcellularLocation>
        <location evidence="1">Cell membrane</location>
        <topology evidence="1">Multi-pass membrane protein</topology>
    </subcellularLocation>
</comment>
<proteinExistence type="predicted"/>
<dbReference type="CTD" id="20237928"/>
<keyword evidence="5 6" id="KW-0472">Membrane</keyword>
<feature type="transmembrane region" description="Helical" evidence="6">
    <location>
        <begin position="260"/>
        <end position="281"/>
    </location>
</feature>
<dbReference type="OrthoDB" id="6147740at2759"/>
<feature type="transmembrane region" description="Helical" evidence="6">
    <location>
        <begin position="137"/>
        <end position="156"/>
    </location>
</feature>
<evidence type="ECO:0000256" key="4">
    <source>
        <dbReference type="ARBA" id="ARBA00022989"/>
    </source>
</evidence>
<name>V4C8Z3_LOTGI</name>
<evidence type="ECO:0000259" key="7">
    <source>
        <dbReference type="PROSITE" id="PS50262"/>
    </source>
</evidence>
<sequence>MKNCTLEIEFMGFEDQSLFYTVVNLFLCVFICSGNILTIAVVWRTPVLRTVPNMYVVSLAVADLLVGGLAVPIQALFYIPVVRKFDSEDEYFCLFRHVSFFVSALASILHIVAIAVDRTIYIGYPLHYPLISTGKRALVLITSVWIFSLITGSIPMYYNHWGPCRPCYVFWLIPRPYMICVGVLFLIASVITACLYGYILNISRTQRKSCGEVVHDKRRFESEMKLVRSFMIIFGLFFISWLPLLVVTVVGPVDKNSSLWLSRTIPFGIANSGVNFIIYVWKNTDFRQAIIRMVCSKKYAQRRIQPQQISVVASFSRVARSITIDQIDKKNGTIT</sequence>
<dbReference type="Pfam" id="PF00001">
    <property type="entry name" value="7tm_1"/>
    <property type="match status" value="1"/>
</dbReference>
<dbReference type="CDD" id="cd00637">
    <property type="entry name" value="7tm_classA_rhodopsin-like"/>
    <property type="match status" value="1"/>
</dbReference>
<dbReference type="EMBL" id="KB201262">
    <property type="protein sequence ID" value="ESO98224.1"/>
    <property type="molecule type" value="Genomic_DNA"/>
</dbReference>
<dbReference type="OMA" id="HITMITH"/>
<feature type="domain" description="G-protein coupled receptors family 1 profile" evidence="7">
    <location>
        <begin position="34"/>
        <end position="279"/>
    </location>
</feature>
<evidence type="ECO:0000313" key="9">
    <source>
        <dbReference type="Proteomes" id="UP000030746"/>
    </source>
</evidence>
<evidence type="ECO:0000256" key="2">
    <source>
        <dbReference type="ARBA" id="ARBA00022475"/>
    </source>
</evidence>
<dbReference type="GeneID" id="20237928"/>
<dbReference type="PANTHER" id="PTHR22750">
    <property type="entry name" value="G-PROTEIN COUPLED RECEPTOR"/>
    <property type="match status" value="1"/>
</dbReference>
<feature type="transmembrane region" description="Helical" evidence="6">
    <location>
        <begin position="18"/>
        <end position="43"/>
    </location>
</feature>
<dbReference type="SMART" id="SM01381">
    <property type="entry name" value="7TM_GPCR_Srsx"/>
    <property type="match status" value="1"/>
</dbReference>
<keyword evidence="3 6" id="KW-0812">Transmembrane</keyword>
<dbReference type="KEGG" id="lgi:LOTGIDRAFT_159014"/>
<keyword evidence="2" id="KW-1003">Cell membrane</keyword>
<feature type="transmembrane region" description="Helical" evidence="6">
    <location>
        <begin position="98"/>
        <end position="116"/>
    </location>
</feature>
<evidence type="ECO:0000256" key="1">
    <source>
        <dbReference type="ARBA" id="ARBA00004651"/>
    </source>
</evidence>
<dbReference type="InterPro" id="IPR000276">
    <property type="entry name" value="GPCR_Rhodpsn"/>
</dbReference>
<dbReference type="HOGENOM" id="CLU_009579_11_5_1"/>
<dbReference type="PRINTS" id="PR00237">
    <property type="entry name" value="GPCRRHODOPSN"/>
</dbReference>
<accession>V4C8Z3</accession>